<keyword evidence="4" id="KW-1185">Reference proteome</keyword>
<keyword evidence="2" id="KW-0812">Transmembrane</keyword>
<comment type="similarity">
    <text evidence="1">Belongs to the glycosyltransferase 77 family.</text>
</comment>
<evidence type="ECO:0000313" key="4">
    <source>
        <dbReference type="Proteomes" id="UP000694845"/>
    </source>
</evidence>
<dbReference type="GO" id="GO:0005794">
    <property type="term" value="C:Golgi apparatus"/>
    <property type="evidence" value="ECO:0007669"/>
    <property type="project" value="TreeGrafter"/>
</dbReference>
<reference evidence="5" key="1">
    <citation type="submission" date="2025-08" db="UniProtKB">
        <authorList>
            <consortium name="RefSeq"/>
        </authorList>
    </citation>
    <scope>IDENTIFICATION</scope>
</reference>
<name>A0A8B7ZDU8_ACAPL</name>
<dbReference type="KEGG" id="aplc:110985957"/>
<dbReference type="InterPro" id="IPR029044">
    <property type="entry name" value="Nucleotide-diphossugar_trans"/>
</dbReference>
<dbReference type="RefSeq" id="XP_022103162.1">
    <property type="nucleotide sequence ID" value="XM_022247470.1"/>
</dbReference>
<keyword evidence="2" id="KW-1133">Transmembrane helix</keyword>
<proteinExistence type="inferred from homology"/>
<dbReference type="OrthoDB" id="540503at2759"/>
<dbReference type="PANTHER" id="PTHR47032">
    <property type="entry name" value="UDP-D-XYLOSE:L-FUCOSE ALPHA-1,3-D-XYLOSYLTRANSFERASE-RELATED"/>
    <property type="match status" value="1"/>
</dbReference>
<dbReference type="GO" id="GO:0016757">
    <property type="term" value="F:glycosyltransferase activity"/>
    <property type="evidence" value="ECO:0007669"/>
    <property type="project" value="TreeGrafter"/>
</dbReference>
<organism evidence="4 5">
    <name type="scientific">Acanthaster planci</name>
    <name type="common">Crown-of-thorns starfish</name>
    <dbReference type="NCBI Taxonomy" id="133434"/>
    <lineage>
        <taxon>Eukaryota</taxon>
        <taxon>Metazoa</taxon>
        <taxon>Echinodermata</taxon>
        <taxon>Eleutherozoa</taxon>
        <taxon>Asterozoa</taxon>
        <taxon>Asteroidea</taxon>
        <taxon>Valvatacea</taxon>
        <taxon>Valvatida</taxon>
        <taxon>Acanthasteridae</taxon>
        <taxon>Acanthaster</taxon>
    </lineage>
</organism>
<gene>
    <name evidence="5" type="primary">LOC110985957</name>
</gene>
<accession>A0A8B7ZDU8</accession>
<feature type="transmembrane region" description="Helical" evidence="2">
    <location>
        <begin position="356"/>
        <end position="381"/>
    </location>
</feature>
<sequence>MHVCCCRDEKHDNEGFVDLRFFCPEKMTNVNHIFKILFALLSAAVVLFIIIYSQNRSTPLTPARNDAETTGQNVPLTNYGPLSNCSLADIKKRPGVVMLTTANLAFVDFVLNMLASVRRAGVCINTTVIAEDQTAYKVLHKYAMGDPAVHVRKTTSGEMDAIEHSRHTVTQYYGIMNKRQAYILALLEQGLEILFTNSDTFWFRNPFPYFEGNFDMFMRGTRSHYPTRRVKETRFCSGFIYLKPTNATVKFMREWVKIMDSNKKWGNYKPDQSVMIRLLQADKPKHVNVKMLDPNLFPWGPEFFNPSWPRKNHSTVVMHAASIHGHANKLTKFQEYGIWLVDVTNLAEDLGKVGHMYAFVLSLVFFLLFTAALCLGSHAGYKLVPYYKY</sequence>
<dbReference type="Pfam" id="PF03407">
    <property type="entry name" value="Nucleotid_trans"/>
    <property type="match status" value="1"/>
</dbReference>
<feature type="domain" description="Nucleotide-diphospho-sugar transferase" evidence="3">
    <location>
        <begin position="125"/>
        <end position="332"/>
    </location>
</feature>
<feature type="transmembrane region" description="Helical" evidence="2">
    <location>
        <begin position="32"/>
        <end position="52"/>
    </location>
</feature>
<evidence type="ECO:0000259" key="3">
    <source>
        <dbReference type="Pfam" id="PF03407"/>
    </source>
</evidence>
<evidence type="ECO:0000256" key="1">
    <source>
        <dbReference type="ARBA" id="ARBA00007033"/>
    </source>
</evidence>
<dbReference type="Proteomes" id="UP000694845">
    <property type="component" value="Unplaced"/>
</dbReference>
<evidence type="ECO:0000256" key="2">
    <source>
        <dbReference type="SAM" id="Phobius"/>
    </source>
</evidence>
<dbReference type="SUPFAM" id="SSF53448">
    <property type="entry name" value="Nucleotide-diphospho-sugar transferases"/>
    <property type="match status" value="1"/>
</dbReference>
<dbReference type="AlphaFoldDB" id="A0A8B7ZDU8"/>
<dbReference type="PANTHER" id="PTHR47032:SF1">
    <property type="entry name" value="UDP-D-XYLOSE:L-FUCOSE ALPHA-1,3-D-XYLOSYLTRANSFERASE-RELATED"/>
    <property type="match status" value="1"/>
</dbReference>
<evidence type="ECO:0000313" key="5">
    <source>
        <dbReference type="RefSeq" id="XP_022103162.1"/>
    </source>
</evidence>
<dbReference type="GeneID" id="110985957"/>
<dbReference type="InterPro" id="IPR005069">
    <property type="entry name" value="Nucl-diP-sugar_transferase"/>
</dbReference>
<dbReference type="OMA" id="YIMRPTN"/>
<dbReference type="InterPro" id="IPR052636">
    <property type="entry name" value="UDP-D-xylose:L-fucose_XylT"/>
</dbReference>
<keyword evidence="2" id="KW-0472">Membrane</keyword>
<protein>
    <submittedName>
        <fullName evidence="5">UDP-D-xylose:L-fucose alpha-1,3-D-xylosyltransferase 1-like</fullName>
    </submittedName>
</protein>